<dbReference type="InterPro" id="IPR036754">
    <property type="entry name" value="YbaK/aa-tRNA-synt-asso_dom_sf"/>
</dbReference>
<reference evidence="2 3" key="1">
    <citation type="submission" date="2019-01" db="EMBL/GenBank/DDBJ databases">
        <title>Ktedonosporobacter rubrisoli SCAWS-G2.</title>
        <authorList>
            <person name="Huang Y."/>
            <person name="Yan B."/>
        </authorList>
    </citation>
    <scope>NUCLEOTIDE SEQUENCE [LARGE SCALE GENOMIC DNA]</scope>
    <source>
        <strain evidence="2 3">SCAWS-G2</strain>
    </source>
</reference>
<dbReference type="Pfam" id="PF04073">
    <property type="entry name" value="tRNA_edit"/>
    <property type="match status" value="1"/>
</dbReference>
<dbReference type="SUPFAM" id="SSF55826">
    <property type="entry name" value="YbaK/ProRS associated domain"/>
    <property type="match status" value="1"/>
</dbReference>
<protein>
    <submittedName>
        <fullName evidence="2">YbaK/EbsC family protein</fullName>
    </submittedName>
</protein>
<organism evidence="2 3">
    <name type="scientific">Ktedonosporobacter rubrisoli</name>
    <dbReference type="NCBI Taxonomy" id="2509675"/>
    <lineage>
        <taxon>Bacteria</taxon>
        <taxon>Bacillati</taxon>
        <taxon>Chloroflexota</taxon>
        <taxon>Ktedonobacteria</taxon>
        <taxon>Ktedonobacterales</taxon>
        <taxon>Ktedonosporobacteraceae</taxon>
        <taxon>Ktedonosporobacter</taxon>
    </lineage>
</organism>
<dbReference type="AlphaFoldDB" id="A0A4P6JI24"/>
<dbReference type="OrthoDB" id="9786549at2"/>
<dbReference type="Proteomes" id="UP000290365">
    <property type="component" value="Chromosome"/>
</dbReference>
<dbReference type="RefSeq" id="WP_129885297.1">
    <property type="nucleotide sequence ID" value="NZ_CP035758.1"/>
</dbReference>
<evidence type="ECO:0000313" key="2">
    <source>
        <dbReference type="EMBL" id="QBD74698.1"/>
    </source>
</evidence>
<dbReference type="EMBL" id="CP035758">
    <property type="protein sequence ID" value="QBD74698.1"/>
    <property type="molecule type" value="Genomic_DNA"/>
</dbReference>
<dbReference type="InterPro" id="IPR007214">
    <property type="entry name" value="YbaK/aa-tRNA-synth-assoc-dom"/>
</dbReference>
<evidence type="ECO:0000259" key="1">
    <source>
        <dbReference type="Pfam" id="PF04073"/>
    </source>
</evidence>
<dbReference type="Gene3D" id="3.90.960.10">
    <property type="entry name" value="YbaK/aminoacyl-tRNA synthetase-associated domain"/>
    <property type="match status" value="1"/>
</dbReference>
<proteinExistence type="predicted"/>
<name>A0A4P6JI24_KTERU</name>
<feature type="domain" description="YbaK/aminoacyl-tRNA synthetase-associated" evidence="1">
    <location>
        <begin position="23"/>
        <end position="144"/>
    </location>
</feature>
<evidence type="ECO:0000313" key="3">
    <source>
        <dbReference type="Proteomes" id="UP000290365"/>
    </source>
</evidence>
<dbReference type="CDD" id="cd04332">
    <property type="entry name" value="YbaK_like"/>
    <property type="match status" value="1"/>
</dbReference>
<sequence>MQCQEKLERYLRQEKVGYQIQHHPTAFTAQQIAECEHISGKKVVKSVVVMADHKMALLALPASLRVDLEKVRSLLGARDVRLALEGEFESAFPDCDVGAMPPFGNLYNLPTYVEQSLTRQETIVFPIGSRTETMSMHYADYERLVQPNVIEFALKPSMV</sequence>
<accession>A0A4P6JI24</accession>
<gene>
    <name evidence="2" type="ORF">EPA93_01305</name>
</gene>
<dbReference type="GO" id="GO:0002161">
    <property type="term" value="F:aminoacyl-tRNA deacylase activity"/>
    <property type="evidence" value="ECO:0007669"/>
    <property type="project" value="InterPro"/>
</dbReference>
<keyword evidence="3" id="KW-1185">Reference proteome</keyword>
<dbReference type="KEGG" id="kbs:EPA93_01305"/>